<keyword evidence="12" id="KW-1185">Reference proteome</keyword>
<gene>
    <name evidence="11" type="ORF">JTE90_011301</name>
</gene>
<feature type="signal peptide" evidence="10">
    <location>
        <begin position="1"/>
        <end position="23"/>
    </location>
</feature>
<evidence type="ECO:0000313" key="11">
    <source>
        <dbReference type="EMBL" id="KAG8197138.1"/>
    </source>
</evidence>
<comment type="caution">
    <text evidence="11">The sequence shown here is derived from an EMBL/GenBank/DDBJ whole genome shotgun (WGS) entry which is preliminary data.</text>
</comment>
<evidence type="ECO:0000256" key="1">
    <source>
        <dbReference type="ARBA" id="ARBA00004115"/>
    </source>
</evidence>
<protein>
    <recommendedName>
        <fullName evidence="3">ER membrane protein complex subunit 10</fullName>
    </recommendedName>
</protein>
<feature type="chain" id="PRO_5043327916" description="ER membrane protein complex subunit 10" evidence="10">
    <location>
        <begin position="24"/>
        <end position="232"/>
    </location>
</feature>
<evidence type="ECO:0000256" key="4">
    <source>
        <dbReference type="ARBA" id="ARBA00022692"/>
    </source>
</evidence>
<feature type="transmembrane region" description="Helical" evidence="9">
    <location>
        <begin position="205"/>
        <end position="222"/>
    </location>
</feature>
<reference evidence="11 12" key="1">
    <citation type="journal article" date="2022" name="Nat. Ecol. Evol.">
        <title>A masculinizing supergene underlies an exaggerated male reproductive morph in a spider.</title>
        <authorList>
            <person name="Hendrickx F."/>
            <person name="De Corte Z."/>
            <person name="Sonet G."/>
            <person name="Van Belleghem S.M."/>
            <person name="Kostlbacher S."/>
            <person name="Vangestel C."/>
        </authorList>
    </citation>
    <scope>NUCLEOTIDE SEQUENCE [LARGE SCALE GENOMIC DNA]</scope>
    <source>
        <strain evidence="11">W744_W776</strain>
    </source>
</reference>
<accession>A0AAV6VM73</accession>
<evidence type="ECO:0000256" key="2">
    <source>
        <dbReference type="ARBA" id="ARBA00007695"/>
    </source>
</evidence>
<dbReference type="AlphaFoldDB" id="A0AAV6VM73"/>
<organism evidence="11 12">
    <name type="scientific">Oedothorax gibbosus</name>
    <dbReference type="NCBI Taxonomy" id="931172"/>
    <lineage>
        <taxon>Eukaryota</taxon>
        <taxon>Metazoa</taxon>
        <taxon>Ecdysozoa</taxon>
        <taxon>Arthropoda</taxon>
        <taxon>Chelicerata</taxon>
        <taxon>Arachnida</taxon>
        <taxon>Araneae</taxon>
        <taxon>Araneomorphae</taxon>
        <taxon>Entelegynae</taxon>
        <taxon>Araneoidea</taxon>
        <taxon>Linyphiidae</taxon>
        <taxon>Erigoninae</taxon>
        <taxon>Oedothorax</taxon>
    </lineage>
</organism>
<comment type="subcellular location">
    <subcellularLocation>
        <location evidence="1">Endoplasmic reticulum membrane</location>
        <topology evidence="1">Single-pass type I membrane protein</topology>
    </subcellularLocation>
</comment>
<evidence type="ECO:0000313" key="12">
    <source>
        <dbReference type="Proteomes" id="UP000827092"/>
    </source>
</evidence>
<dbReference type="Pfam" id="PF21203">
    <property type="entry name" value="ECM10"/>
    <property type="match status" value="1"/>
</dbReference>
<keyword evidence="4 9" id="KW-0812">Transmembrane</keyword>
<dbReference type="GO" id="GO:0072546">
    <property type="term" value="C:EMC complex"/>
    <property type="evidence" value="ECO:0007669"/>
    <property type="project" value="TreeGrafter"/>
</dbReference>
<dbReference type="Proteomes" id="UP000827092">
    <property type="component" value="Unassembled WGS sequence"/>
</dbReference>
<dbReference type="PANTHER" id="PTHR21397">
    <property type="entry name" value="CHROMATIN COMPLEXES SUBUNIT BAP18-RELATED"/>
    <property type="match status" value="1"/>
</dbReference>
<evidence type="ECO:0000256" key="9">
    <source>
        <dbReference type="SAM" id="Phobius"/>
    </source>
</evidence>
<sequence>MFFRVVARSIYIICIFLITHCSCLIDDELEGHVLFYIYHSLEPSTSAPVYEQRGTVTYTTSRNEALYTDDSLLTTEKIEKLQKLAVTDDIYRVKLSTKPGDSESSIFSFTKACGIYESGLTDILSITLDQTGNPVGVAISASPPHCMGEEVSNARLLNFNTTVNFVSLTNAPAPDTLTYIQRLEQEKAEKARGEQGDNRSFLTKYWMYIVPFVIFLFISGASSPEGQGAGGR</sequence>
<evidence type="ECO:0000256" key="7">
    <source>
        <dbReference type="ARBA" id="ARBA00022989"/>
    </source>
</evidence>
<keyword evidence="6" id="KW-0256">Endoplasmic reticulum</keyword>
<dbReference type="EMBL" id="JAFNEN010000058">
    <property type="protein sequence ID" value="KAG8197138.1"/>
    <property type="molecule type" value="Genomic_DNA"/>
</dbReference>
<evidence type="ECO:0000256" key="8">
    <source>
        <dbReference type="ARBA" id="ARBA00023136"/>
    </source>
</evidence>
<evidence type="ECO:0000256" key="3">
    <source>
        <dbReference type="ARBA" id="ARBA00020105"/>
    </source>
</evidence>
<proteinExistence type="inferred from homology"/>
<evidence type="ECO:0000256" key="5">
    <source>
        <dbReference type="ARBA" id="ARBA00022729"/>
    </source>
</evidence>
<evidence type="ECO:0000256" key="6">
    <source>
        <dbReference type="ARBA" id="ARBA00022824"/>
    </source>
</evidence>
<keyword evidence="7 9" id="KW-1133">Transmembrane helix</keyword>
<evidence type="ECO:0000256" key="10">
    <source>
        <dbReference type="SAM" id="SignalP"/>
    </source>
</evidence>
<dbReference type="CDD" id="cd22209">
    <property type="entry name" value="EMC10"/>
    <property type="match status" value="1"/>
</dbReference>
<name>A0AAV6VM73_9ARAC</name>
<dbReference type="PANTHER" id="PTHR21397:SF4">
    <property type="entry name" value="ER MEMBRANE PROTEIN COMPLEX SUBUNIT 10"/>
    <property type="match status" value="1"/>
</dbReference>
<keyword evidence="5 10" id="KW-0732">Signal</keyword>
<keyword evidence="8 9" id="KW-0472">Membrane</keyword>
<comment type="similarity">
    <text evidence="2">Belongs to the EMC10 family.</text>
</comment>